<organism evidence="1 2">
    <name type="scientific">Rhabditophanes sp. KR3021</name>
    <dbReference type="NCBI Taxonomy" id="114890"/>
    <lineage>
        <taxon>Eukaryota</taxon>
        <taxon>Metazoa</taxon>
        <taxon>Ecdysozoa</taxon>
        <taxon>Nematoda</taxon>
        <taxon>Chromadorea</taxon>
        <taxon>Rhabditida</taxon>
        <taxon>Tylenchina</taxon>
        <taxon>Panagrolaimomorpha</taxon>
        <taxon>Strongyloidoidea</taxon>
        <taxon>Alloionematidae</taxon>
        <taxon>Rhabditophanes</taxon>
    </lineage>
</organism>
<name>A0AC35U394_9BILA</name>
<sequence>MGNISSDFVNNLNHRQVKKMEQHLGDVINSEEVGYKMKRPVAYPFQKPKFECKKCPLKFNNQALLEYHTEEEHCTHCKLVINDGALAKHIQSRLCEELCKDEQGLARLENCF</sequence>
<dbReference type="WBParaSite" id="RSKR_0000708800.1">
    <property type="protein sequence ID" value="RSKR_0000708800.1"/>
    <property type="gene ID" value="RSKR_0000708800"/>
</dbReference>
<accession>A0AC35U394</accession>
<dbReference type="Proteomes" id="UP000095286">
    <property type="component" value="Unplaced"/>
</dbReference>
<evidence type="ECO:0000313" key="1">
    <source>
        <dbReference type="Proteomes" id="UP000095286"/>
    </source>
</evidence>
<evidence type="ECO:0000313" key="2">
    <source>
        <dbReference type="WBParaSite" id="RSKR_0000708800.1"/>
    </source>
</evidence>
<reference evidence="2" key="1">
    <citation type="submission" date="2016-11" db="UniProtKB">
        <authorList>
            <consortium name="WormBaseParasite"/>
        </authorList>
    </citation>
    <scope>IDENTIFICATION</scope>
    <source>
        <strain evidence="2">KR3021</strain>
    </source>
</reference>
<protein>
    <submittedName>
        <fullName evidence="2">C2H2-type domain-containing protein</fullName>
    </submittedName>
</protein>
<proteinExistence type="predicted"/>